<dbReference type="EMBL" id="QWFX01000014">
    <property type="protein sequence ID" value="RIJ27105.1"/>
    <property type="molecule type" value="Genomic_DNA"/>
</dbReference>
<feature type="region of interest" description="Disordered" evidence="1">
    <location>
        <begin position="139"/>
        <end position="168"/>
    </location>
</feature>
<reference evidence="3 4" key="1">
    <citation type="submission" date="2018-08" db="EMBL/GenBank/DDBJ databases">
        <title>Henriciella mobilis sp. nov., isolated from seawater.</title>
        <authorList>
            <person name="Cheng H."/>
            <person name="Wu Y.-H."/>
            <person name="Xu X.-W."/>
            <person name="Guo L.-L."/>
        </authorList>
    </citation>
    <scope>NUCLEOTIDE SEQUENCE [LARGE SCALE GENOMIC DNA]</scope>
    <source>
        <strain evidence="3 4">JN25</strain>
    </source>
</reference>
<evidence type="ECO:0000256" key="1">
    <source>
        <dbReference type="SAM" id="MobiDB-lite"/>
    </source>
</evidence>
<dbReference type="Pfam" id="PF00565">
    <property type="entry name" value="SNase"/>
    <property type="match status" value="1"/>
</dbReference>
<feature type="region of interest" description="Disordered" evidence="1">
    <location>
        <begin position="55"/>
        <end position="76"/>
    </location>
</feature>
<accession>A0A399RB12</accession>
<dbReference type="InterPro" id="IPR016071">
    <property type="entry name" value="Staphylococal_nuclease_OB-fold"/>
</dbReference>
<dbReference type="Gene3D" id="2.40.50.90">
    <property type="match status" value="1"/>
</dbReference>
<keyword evidence="4" id="KW-1185">Reference proteome</keyword>
<comment type="caution">
    <text evidence="3">The sequence shown here is derived from an EMBL/GenBank/DDBJ whole genome shotgun (WGS) entry which is preliminary data.</text>
</comment>
<feature type="domain" description="TNase-like" evidence="2">
    <location>
        <begin position="236"/>
        <end position="332"/>
    </location>
</feature>
<proteinExistence type="predicted"/>
<gene>
    <name evidence="3" type="ORF">D1223_14820</name>
</gene>
<dbReference type="AlphaFoldDB" id="A0A399RB12"/>
<dbReference type="Proteomes" id="UP000266385">
    <property type="component" value="Unassembled WGS sequence"/>
</dbReference>
<evidence type="ECO:0000259" key="2">
    <source>
        <dbReference type="PROSITE" id="PS50830"/>
    </source>
</evidence>
<evidence type="ECO:0000313" key="4">
    <source>
        <dbReference type="Proteomes" id="UP000266385"/>
    </source>
</evidence>
<dbReference type="PROSITE" id="PS50830">
    <property type="entry name" value="TNASE_3"/>
    <property type="match status" value="1"/>
</dbReference>
<feature type="compositionally biased region" description="Basic and acidic residues" evidence="1">
    <location>
        <begin position="139"/>
        <end position="148"/>
    </location>
</feature>
<evidence type="ECO:0000313" key="3">
    <source>
        <dbReference type="EMBL" id="RIJ27105.1"/>
    </source>
</evidence>
<name>A0A399RB12_9PROT</name>
<dbReference type="InterPro" id="IPR035437">
    <property type="entry name" value="SNase_OB-fold_sf"/>
</dbReference>
<dbReference type="SUPFAM" id="SSF50199">
    <property type="entry name" value="Staphylococcal nuclease"/>
    <property type="match status" value="1"/>
</dbReference>
<protein>
    <submittedName>
        <fullName evidence="3">Thermonuclease family protein</fullName>
    </submittedName>
</protein>
<sequence>MACHPAFSGVILSALTVAGIIVLSEEEGGDHERKDIGRRHWRLYRHNYHRRHSLARRPGDRFPADGGEGRDGPRECHPELPVLLQAELRQPQTRGRHCCQRRRGGRRLREKILCRQYHDEPGAAAGGAGVELFALQDRRKDRRIDPGRRGSLPDAQSEAGSGRLQRFGDGDHQILLPVLSRAGRPRMRWRAAGAAAFFLVFSTACSGGGGYEKPANLCDNPDTTCVSASVRDLLAVDGDTFELRRLNRAGGEERVRLRLIGWDSPETGDAARCAAEDALGRAVETRARALFEAGSKVTFLPEETDRYGRVRAHVYLDGTHIGWLLSKEGLARPLDEGRQVDWCAD</sequence>
<organism evidence="3 4">
    <name type="scientific">Henriciella mobilis</name>
    <dbReference type="NCBI Taxonomy" id="2305467"/>
    <lineage>
        <taxon>Bacteria</taxon>
        <taxon>Pseudomonadati</taxon>
        <taxon>Pseudomonadota</taxon>
        <taxon>Alphaproteobacteria</taxon>
        <taxon>Hyphomonadales</taxon>
        <taxon>Hyphomonadaceae</taxon>
        <taxon>Henriciella</taxon>
    </lineage>
</organism>
<feature type="compositionally biased region" description="Basic and acidic residues" evidence="1">
    <location>
        <begin position="57"/>
        <end position="76"/>
    </location>
</feature>